<sequence>MTTTIMYDTHVHKSILVWQLPIPDKIQILFTKVFDRISCLIKYVSEELTKTDTFRLIIPLDCLKELMNDPIYRIPQVIRIDVYYDSEIYLRRTQRYFSSTCTKLKFCTTCELVKHIEPVVCDAALSSSNSIDRATINDIVSTIEYRLIAKQSNTSAHRSDILKQVSSIPLYGLPVKIDHQLDLCFLCPSCKLVCKQSYELECQHQQCEVCLNIQNSCVICSTRFSRDKVLVNQELQMKLQKLFLQCFVCEWRGSWADYEVHVKENHYKRINFLISSLENDENSSDPDCSIEINQDMFSNLISSPETDRSVTCINGRCIWEVSYVSGLKYDELYSKQKSTYSSSFYLFPNGYKCCLRLFINGDRTARDSYVSLFFIIMRGKYDANLRWPFTHKITFTLNDQSSPTNNNPNHISRFCWPDEKEICFQRPTNNMNVAYGFSKFVPLDLLEDNENRYVQNDTMFIKFEVDLLSERPVLPLVSDTGDWPNDDEYTDTADENLLDLTLPNSIYESDST</sequence>
<feature type="domain" description="MATH" evidence="1">
    <location>
        <begin position="314"/>
        <end position="465"/>
    </location>
</feature>
<dbReference type="AlphaFoldDB" id="A0A816RQM8"/>
<dbReference type="Gene3D" id="2.60.210.10">
    <property type="entry name" value="Apoptosis, Tumor Necrosis Factor Receptor Associated Protein 2, Chain A"/>
    <property type="match status" value="1"/>
</dbReference>
<dbReference type="SUPFAM" id="SSF49599">
    <property type="entry name" value="TRAF domain-like"/>
    <property type="match status" value="1"/>
</dbReference>
<protein>
    <recommendedName>
        <fullName evidence="1">MATH domain-containing protein</fullName>
    </recommendedName>
</protein>
<dbReference type="InterPro" id="IPR013083">
    <property type="entry name" value="Znf_RING/FYVE/PHD"/>
</dbReference>
<dbReference type="SMART" id="SM00061">
    <property type="entry name" value="MATH"/>
    <property type="match status" value="1"/>
</dbReference>
<dbReference type="Proteomes" id="UP000663824">
    <property type="component" value="Unassembled WGS sequence"/>
</dbReference>
<dbReference type="PANTHER" id="PTHR10131">
    <property type="entry name" value="TNF RECEPTOR ASSOCIATED FACTOR"/>
    <property type="match status" value="1"/>
</dbReference>
<evidence type="ECO:0000313" key="3">
    <source>
        <dbReference type="Proteomes" id="UP000663824"/>
    </source>
</evidence>
<organism evidence="2 3">
    <name type="scientific">Rotaria magnacalcarata</name>
    <dbReference type="NCBI Taxonomy" id="392030"/>
    <lineage>
        <taxon>Eukaryota</taxon>
        <taxon>Metazoa</taxon>
        <taxon>Spiralia</taxon>
        <taxon>Gnathifera</taxon>
        <taxon>Rotifera</taxon>
        <taxon>Eurotatoria</taxon>
        <taxon>Bdelloidea</taxon>
        <taxon>Philodinida</taxon>
        <taxon>Philodinidae</taxon>
        <taxon>Rotaria</taxon>
    </lineage>
</organism>
<evidence type="ECO:0000259" key="1">
    <source>
        <dbReference type="PROSITE" id="PS50144"/>
    </source>
</evidence>
<name>A0A816RQM8_9BILA</name>
<reference evidence="2" key="1">
    <citation type="submission" date="2021-02" db="EMBL/GenBank/DDBJ databases">
        <authorList>
            <person name="Nowell W R."/>
        </authorList>
    </citation>
    <scope>NUCLEOTIDE SEQUENCE</scope>
</reference>
<dbReference type="InterPro" id="IPR002083">
    <property type="entry name" value="MATH/TRAF_dom"/>
</dbReference>
<dbReference type="Gene3D" id="3.30.40.10">
    <property type="entry name" value="Zinc/RING finger domain, C3HC4 (zinc finger)"/>
    <property type="match status" value="1"/>
</dbReference>
<evidence type="ECO:0000313" key="2">
    <source>
        <dbReference type="EMBL" id="CAF2073109.1"/>
    </source>
</evidence>
<comment type="caution">
    <text evidence="2">The sequence shown here is derived from an EMBL/GenBank/DDBJ whole genome shotgun (WGS) entry which is preliminary data.</text>
</comment>
<dbReference type="PROSITE" id="PS50144">
    <property type="entry name" value="MATH"/>
    <property type="match status" value="1"/>
</dbReference>
<dbReference type="PANTHER" id="PTHR10131:SF94">
    <property type="entry name" value="TNF RECEPTOR-ASSOCIATED FACTOR 4"/>
    <property type="match status" value="1"/>
</dbReference>
<accession>A0A816RQM8</accession>
<dbReference type="EMBL" id="CAJNRE010008441">
    <property type="protein sequence ID" value="CAF2073109.1"/>
    <property type="molecule type" value="Genomic_DNA"/>
</dbReference>
<dbReference type="Pfam" id="PF21355">
    <property type="entry name" value="TRAF-mep_MATH"/>
    <property type="match status" value="1"/>
</dbReference>
<gene>
    <name evidence="2" type="ORF">MBJ925_LOCUS17083</name>
</gene>
<proteinExistence type="predicted"/>
<dbReference type="InterPro" id="IPR008974">
    <property type="entry name" value="TRAF-like"/>
</dbReference>
<dbReference type="InterPro" id="IPR049342">
    <property type="entry name" value="TRAF1-6_MATH_dom"/>
</dbReference>
<dbReference type="GO" id="GO:0043122">
    <property type="term" value="P:regulation of canonical NF-kappaB signal transduction"/>
    <property type="evidence" value="ECO:0007669"/>
    <property type="project" value="TreeGrafter"/>
</dbReference>